<feature type="domain" description="Phosphofructokinase" evidence="16">
    <location>
        <begin position="3"/>
        <end position="280"/>
    </location>
</feature>
<dbReference type="GO" id="GO:0061621">
    <property type="term" value="P:canonical glycolysis"/>
    <property type="evidence" value="ECO:0007669"/>
    <property type="project" value="TreeGrafter"/>
</dbReference>
<comment type="subcellular location">
    <subcellularLocation>
        <location evidence="3">Cytoplasm</location>
    </subcellularLocation>
</comment>
<comment type="catalytic activity">
    <reaction evidence="15">
        <text>beta-D-fructose 6-phosphate + ATP = beta-D-fructose 1,6-bisphosphate + ADP + H(+)</text>
        <dbReference type="Rhea" id="RHEA:16109"/>
        <dbReference type="ChEBI" id="CHEBI:15378"/>
        <dbReference type="ChEBI" id="CHEBI:30616"/>
        <dbReference type="ChEBI" id="CHEBI:32966"/>
        <dbReference type="ChEBI" id="CHEBI:57634"/>
        <dbReference type="ChEBI" id="CHEBI:456216"/>
        <dbReference type="EC" id="2.7.1.11"/>
    </reaction>
</comment>
<comment type="similarity">
    <text evidence="14">Belongs to the phosphofructokinase type A (PFKA) family.</text>
</comment>
<dbReference type="InterPro" id="IPR000023">
    <property type="entry name" value="Phosphofructokinase_dom"/>
</dbReference>
<keyword evidence="7" id="KW-0808">Transferase</keyword>
<comment type="function">
    <text evidence="2">Catalyzes the phosphorylation of D-fructose 6-phosphate to fructose 1,6-bisphosphate by ATP, the first committing step of glycolysis.</text>
</comment>
<keyword evidence="10" id="KW-0418">Kinase</keyword>
<sequence length="327" mass="36170">MKKIAILASGGNSPAMNNAVITLVRKARYYNLEVELIQDGFLGLFNNQFKKPDLNTLSYFYANGNVQIGSSRFPQLQEKPNADKCYENLKARGIDCLFVIGGDGSYNGANRMFIRGMQVMCLPGTIDNDVQNTDLTIGFSSALNSIVSSIDAIRNCFDSHNSVCIVEVMGRRYPALAIQAGIATQAEAILTVDNTLTTSQIIDVVKESRKNGHRSCIIVATERLYGRDGLPSLKEIADEIKKTTGIMARYNVIGYVQRGWNPTAEDRVLASRMASYALDLAIKDKGSYSIAIRNNKLVHNTITDTINYPLKATNKEVVIDFEKYNKL</sequence>
<dbReference type="HOGENOM" id="CLU_020655_0_1_14"/>
<evidence type="ECO:0000256" key="10">
    <source>
        <dbReference type="ARBA" id="ARBA00022777"/>
    </source>
</evidence>
<dbReference type="Proteomes" id="UP000030066">
    <property type="component" value="Chromosome"/>
</dbReference>
<dbReference type="KEGG" id="mgj:MGM1_1030"/>
<dbReference type="GO" id="GO:0003872">
    <property type="term" value="F:6-phosphofructokinase activity"/>
    <property type="evidence" value="ECO:0007669"/>
    <property type="project" value="UniProtKB-EC"/>
</dbReference>
<dbReference type="EC" id="2.7.1.11" evidence="5"/>
<keyword evidence="11" id="KW-0067">ATP-binding</keyword>
<dbReference type="GO" id="GO:0042802">
    <property type="term" value="F:identical protein binding"/>
    <property type="evidence" value="ECO:0007669"/>
    <property type="project" value="TreeGrafter"/>
</dbReference>
<reference evidence="17 18" key="1">
    <citation type="journal article" date="2014" name="PLoS ONE">
        <title>An emerging Mycoplasma associated with trichomoniasis, vaginal infection and disease.</title>
        <authorList>
            <consortium name="Vaginal Microbiome Consortium"/>
            <person name="Fettweis J.M."/>
            <person name="Serrano M.G."/>
            <person name="Huang B."/>
            <person name="Brooks J.P."/>
            <person name="Glascock A.L."/>
            <person name="Sheth N.U."/>
            <person name="Strauss J.F.III."/>
            <person name="Jefferson K.K."/>
            <person name="Buck G.A."/>
        </authorList>
    </citation>
    <scope>NUCLEOTIDE SEQUENCE [LARGE SCALE GENOMIC DNA]</scope>
    <source>
        <strain evidence="17 18">VCU_M1</strain>
    </source>
</reference>
<evidence type="ECO:0000313" key="18">
    <source>
        <dbReference type="Proteomes" id="UP000030066"/>
    </source>
</evidence>
<dbReference type="PANTHER" id="PTHR13697">
    <property type="entry name" value="PHOSPHOFRUCTOKINASE"/>
    <property type="match status" value="1"/>
</dbReference>
<dbReference type="EMBL" id="CP007711">
    <property type="protein sequence ID" value="AIV03490.1"/>
    <property type="molecule type" value="Genomic_DNA"/>
</dbReference>
<dbReference type="GO" id="GO:0016208">
    <property type="term" value="F:AMP binding"/>
    <property type="evidence" value="ECO:0007669"/>
    <property type="project" value="TreeGrafter"/>
</dbReference>
<dbReference type="GO" id="GO:0006002">
    <property type="term" value="P:fructose 6-phosphate metabolic process"/>
    <property type="evidence" value="ECO:0007669"/>
    <property type="project" value="InterPro"/>
</dbReference>
<keyword evidence="13" id="KW-0324">Glycolysis</keyword>
<name>A0A097SSD0_9BACT</name>
<dbReference type="GO" id="GO:0030388">
    <property type="term" value="P:fructose 1,6-bisphosphate metabolic process"/>
    <property type="evidence" value="ECO:0007669"/>
    <property type="project" value="TreeGrafter"/>
</dbReference>
<evidence type="ECO:0000256" key="15">
    <source>
        <dbReference type="ARBA" id="ARBA00048070"/>
    </source>
</evidence>
<evidence type="ECO:0000313" key="17">
    <source>
        <dbReference type="EMBL" id="AIV03490.1"/>
    </source>
</evidence>
<evidence type="ECO:0000256" key="9">
    <source>
        <dbReference type="ARBA" id="ARBA00022741"/>
    </source>
</evidence>
<dbReference type="AlphaFoldDB" id="A0A097SSD0"/>
<organism evidence="17 18">
    <name type="scientific">Candidatus Malacoplasma girerdii</name>
    <dbReference type="NCBI Taxonomy" id="1318617"/>
    <lineage>
        <taxon>Bacteria</taxon>
        <taxon>Bacillati</taxon>
        <taxon>Mycoplasmatota</taxon>
        <taxon>Mycoplasmoidales</taxon>
        <taxon>Mycoplasmoidaceae</taxon>
        <taxon>Malacoplasma</taxon>
    </lineage>
</organism>
<keyword evidence="12" id="KW-0460">Magnesium</keyword>
<evidence type="ECO:0000256" key="2">
    <source>
        <dbReference type="ARBA" id="ARBA00002659"/>
    </source>
</evidence>
<dbReference type="InterPro" id="IPR022953">
    <property type="entry name" value="ATP_PFK"/>
</dbReference>
<evidence type="ECO:0000256" key="11">
    <source>
        <dbReference type="ARBA" id="ARBA00022840"/>
    </source>
</evidence>
<keyword evidence="18" id="KW-1185">Reference proteome</keyword>
<dbReference type="PIRSF" id="PIRSF000532">
    <property type="entry name" value="ATP_PFK_prok"/>
    <property type="match status" value="1"/>
</dbReference>
<dbReference type="GO" id="GO:0048029">
    <property type="term" value="F:monosaccharide binding"/>
    <property type="evidence" value="ECO:0007669"/>
    <property type="project" value="TreeGrafter"/>
</dbReference>
<evidence type="ECO:0000256" key="7">
    <source>
        <dbReference type="ARBA" id="ARBA00022679"/>
    </source>
</evidence>
<comment type="cofactor">
    <cofactor evidence="1">
        <name>Mg(2+)</name>
        <dbReference type="ChEBI" id="CHEBI:18420"/>
    </cofactor>
</comment>
<dbReference type="NCBIfam" id="NF002872">
    <property type="entry name" value="PRK03202.1"/>
    <property type="match status" value="1"/>
</dbReference>
<dbReference type="GO" id="GO:0005524">
    <property type="term" value="F:ATP binding"/>
    <property type="evidence" value="ECO:0007669"/>
    <property type="project" value="UniProtKB-KW"/>
</dbReference>
<dbReference type="Gene3D" id="3.40.50.460">
    <property type="entry name" value="Phosphofructokinase domain"/>
    <property type="match status" value="1"/>
</dbReference>
<proteinExistence type="inferred from homology"/>
<dbReference type="GO" id="GO:0070095">
    <property type="term" value="F:fructose-6-phosphate binding"/>
    <property type="evidence" value="ECO:0007669"/>
    <property type="project" value="TreeGrafter"/>
</dbReference>
<dbReference type="eggNOG" id="COG0205">
    <property type="taxonomic scope" value="Bacteria"/>
</dbReference>
<dbReference type="Gene3D" id="3.40.50.450">
    <property type="match status" value="1"/>
</dbReference>
<evidence type="ECO:0000256" key="5">
    <source>
        <dbReference type="ARBA" id="ARBA00012055"/>
    </source>
</evidence>
<evidence type="ECO:0000256" key="6">
    <source>
        <dbReference type="ARBA" id="ARBA00022490"/>
    </source>
</evidence>
<dbReference type="STRING" id="1318617.MGM1_1030"/>
<evidence type="ECO:0000256" key="8">
    <source>
        <dbReference type="ARBA" id="ARBA00022723"/>
    </source>
</evidence>
<keyword evidence="9" id="KW-0547">Nucleotide-binding</keyword>
<dbReference type="PANTHER" id="PTHR13697:SF4">
    <property type="entry name" value="ATP-DEPENDENT 6-PHOSPHOFRUCTOKINASE"/>
    <property type="match status" value="1"/>
</dbReference>
<dbReference type="GO" id="GO:0046872">
    <property type="term" value="F:metal ion binding"/>
    <property type="evidence" value="ECO:0007669"/>
    <property type="project" value="UniProtKB-KW"/>
</dbReference>
<evidence type="ECO:0000259" key="16">
    <source>
        <dbReference type="Pfam" id="PF00365"/>
    </source>
</evidence>
<keyword evidence="6" id="KW-0963">Cytoplasm</keyword>
<evidence type="ECO:0000256" key="4">
    <source>
        <dbReference type="ARBA" id="ARBA00004679"/>
    </source>
</evidence>
<dbReference type="Pfam" id="PF00365">
    <property type="entry name" value="PFK"/>
    <property type="match status" value="1"/>
</dbReference>
<evidence type="ECO:0000256" key="12">
    <source>
        <dbReference type="ARBA" id="ARBA00022842"/>
    </source>
</evidence>
<evidence type="ECO:0000256" key="14">
    <source>
        <dbReference type="ARBA" id="ARBA00038478"/>
    </source>
</evidence>
<evidence type="ECO:0000256" key="1">
    <source>
        <dbReference type="ARBA" id="ARBA00001946"/>
    </source>
</evidence>
<dbReference type="SUPFAM" id="SSF53784">
    <property type="entry name" value="Phosphofructokinase"/>
    <property type="match status" value="1"/>
</dbReference>
<keyword evidence="8" id="KW-0479">Metal-binding</keyword>
<dbReference type="UniPathway" id="UPA00109">
    <property type="reaction ID" value="UER00182"/>
</dbReference>
<accession>A0A097SSD0</accession>
<gene>
    <name evidence="17" type="primary">pfka</name>
    <name evidence="17" type="ORF">MGM1_1030</name>
</gene>
<dbReference type="InterPro" id="IPR012003">
    <property type="entry name" value="ATP_PFK_prok-type"/>
</dbReference>
<dbReference type="PRINTS" id="PR00476">
    <property type="entry name" value="PHFRCTKINASE"/>
</dbReference>
<dbReference type="InterPro" id="IPR035966">
    <property type="entry name" value="PKF_sf"/>
</dbReference>
<dbReference type="GO" id="GO:0005945">
    <property type="term" value="C:6-phosphofructokinase complex"/>
    <property type="evidence" value="ECO:0007669"/>
    <property type="project" value="TreeGrafter"/>
</dbReference>
<protein>
    <recommendedName>
        <fullName evidence="5">6-phosphofructokinase</fullName>
        <ecNumber evidence="5">2.7.1.11</ecNumber>
    </recommendedName>
</protein>
<evidence type="ECO:0000256" key="3">
    <source>
        <dbReference type="ARBA" id="ARBA00004496"/>
    </source>
</evidence>
<comment type="pathway">
    <text evidence="4">Carbohydrate degradation; glycolysis; D-glyceraldehyde 3-phosphate and glycerone phosphate from D-glucose: step 3/4.</text>
</comment>
<evidence type="ECO:0000256" key="13">
    <source>
        <dbReference type="ARBA" id="ARBA00023152"/>
    </source>
</evidence>